<evidence type="ECO:0000256" key="4">
    <source>
        <dbReference type="ARBA" id="ARBA00022448"/>
    </source>
</evidence>
<feature type="transmembrane region" description="Helical" evidence="10">
    <location>
        <begin position="279"/>
        <end position="302"/>
    </location>
</feature>
<feature type="transmembrane region" description="Helical" evidence="10">
    <location>
        <begin position="314"/>
        <end position="337"/>
    </location>
</feature>
<evidence type="ECO:0000313" key="11">
    <source>
        <dbReference type="EMBL" id="SHI77347.1"/>
    </source>
</evidence>
<comment type="subcellular location">
    <subcellularLocation>
        <location evidence="1">Cell membrane</location>
        <topology evidence="1">Multi-pass membrane protein</topology>
    </subcellularLocation>
</comment>
<evidence type="ECO:0000313" key="12">
    <source>
        <dbReference type="Proteomes" id="UP000184185"/>
    </source>
</evidence>
<feature type="transmembrane region" description="Helical" evidence="10">
    <location>
        <begin position="195"/>
        <end position="214"/>
    </location>
</feature>
<dbReference type="Pfam" id="PF01554">
    <property type="entry name" value="MatE"/>
    <property type="match status" value="2"/>
</dbReference>
<proteinExistence type="inferred from homology"/>
<feature type="transmembrane region" description="Helical" evidence="10">
    <location>
        <begin position="385"/>
        <end position="406"/>
    </location>
</feature>
<feature type="transmembrane region" description="Helical" evidence="10">
    <location>
        <begin position="12"/>
        <end position="33"/>
    </location>
</feature>
<dbReference type="GO" id="GO:0046677">
    <property type="term" value="P:response to antibiotic"/>
    <property type="evidence" value="ECO:0007669"/>
    <property type="project" value="UniProtKB-KW"/>
</dbReference>
<feature type="transmembrane region" description="Helical" evidence="10">
    <location>
        <begin position="357"/>
        <end position="378"/>
    </location>
</feature>
<evidence type="ECO:0000256" key="5">
    <source>
        <dbReference type="ARBA" id="ARBA00022475"/>
    </source>
</evidence>
<feature type="transmembrane region" description="Helical" evidence="10">
    <location>
        <begin position="135"/>
        <end position="156"/>
    </location>
</feature>
<protein>
    <recommendedName>
        <fullName evidence="3">Multidrug export protein MepA</fullName>
    </recommendedName>
</protein>
<evidence type="ECO:0000256" key="3">
    <source>
        <dbReference type="ARBA" id="ARBA00022106"/>
    </source>
</evidence>
<feature type="transmembrane region" description="Helical" evidence="10">
    <location>
        <begin position="95"/>
        <end position="115"/>
    </location>
</feature>
<evidence type="ECO:0000256" key="7">
    <source>
        <dbReference type="ARBA" id="ARBA00022989"/>
    </source>
</evidence>
<dbReference type="RefSeq" id="WP_072913684.1">
    <property type="nucleotide sequence ID" value="NZ_FQYQ01000005.1"/>
</dbReference>
<comment type="similarity">
    <text evidence="2">Belongs to the multi antimicrobial extrusion (MATE) (TC 2.A.66.1) family. MepA subfamily.</text>
</comment>
<organism evidence="11 12">
    <name type="scientific">Pseudobutyrivibrio xylanivorans DSM 14809</name>
    <dbReference type="NCBI Taxonomy" id="1123012"/>
    <lineage>
        <taxon>Bacteria</taxon>
        <taxon>Bacillati</taxon>
        <taxon>Bacillota</taxon>
        <taxon>Clostridia</taxon>
        <taxon>Lachnospirales</taxon>
        <taxon>Lachnospiraceae</taxon>
        <taxon>Pseudobutyrivibrio</taxon>
    </lineage>
</organism>
<keyword evidence="7 10" id="KW-1133">Transmembrane helix</keyword>
<evidence type="ECO:0000256" key="1">
    <source>
        <dbReference type="ARBA" id="ARBA00004651"/>
    </source>
</evidence>
<evidence type="ECO:0000256" key="2">
    <source>
        <dbReference type="ARBA" id="ARBA00008417"/>
    </source>
</evidence>
<evidence type="ECO:0000256" key="9">
    <source>
        <dbReference type="ARBA" id="ARBA00023251"/>
    </source>
</evidence>
<dbReference type="NCBIfam" id="TIGR00797">
    <property type="entry name" value="matE"/>
    <property type="match status" value="1"/>
</dbReference>
<gene>
    <name evidence="11" type="ORF">SAMN02745725_01050</name>
</gene>
<feature type="transmembrane region" description="Helical" evidence="10">
    <location>
        <begin position="235"/>
        <end position="259"/>
    </location>
</feature>
<dbReference type="InterPro" id="IPR002528">
    <property type="entry name" value="MATE_fam"/>
</dbReference>
<evidence type="ECO:0000256" key="8">
    <source>
        <dbReference type="ARBA" id="ARBA00023136"/>
    </source>
</evidence>
<dbReference type="InterPro" id="IPR048279">
    <property type="entry name" value="MdtK-like"/>
</dbReference>
<keyword evidence="5" id="KW-1003">Cell membrane</keyword>
<keyword evidence="9" id="KW-0046">Antibiotic resistance</keyword>
<dbReference type="GO" id="GO:0015297">
    <property type="term" value="F:antiporter activity"/>
    <property type="evidence" value="ECO:0007669"/>
    <property type="project" value="InterPro"/>
</dbReference>
<dbReference type="AlphaFoldDB" id="A0A1M6DVQ9"/>
<keyword evidence="6 10" id="KW-0812">Transmembrane</keyword>
<dbReference type="PANTHER" id="PTHR43823:SF3">
    <property type="entry name" value="MULTIDRUG EXPORT PROTEIN MEPA"/>
    <property type="match status" value="1"/>
</dbReference>
<dbReference type="GO" id="GO:0005886">
    <property type="term" value="C:plasma membrane"/>
    <property type="evidence" value="ECO:0007669"/>
    <property type="project" value="UniProtKB-SubCell"/>
</dbReference>
<reference evidence="11 12" key="1">
    <citation type="submission" date="2016-11" db="EMBL/GenBank/DDBJ databases">
        <authorList>
            <person name="Jaros S."/>
            <person name="Januszkiewicz K."/>
            <person name="Wedrychowicz H."/>
        </authorList>
    </citation>
    <scope>NUCLEOTIDE SEQUENCE [LARGE SCALE GENOMIC DNA]</scope>
    <source>
        <strain evidence="11 12">DSM 14809</strain>
    </source>
</reference>
<sequence length="449" mass="48094">MDKQKKLETGKVWQVIASLAIPTVIITLVMVVYNMADVFFIGKTGDARMINAISVCMPIFPIIQAFGTLIGAGGCTAISVALGKKDIENSKRISSFCFWFCVVIGLLMALVLNIFTEPLISMLGAADSYRDFAALYLRFLALGCPFMMFANGFVNIMRADGSMKEPMIANLSGTITNIILDPIFILGFGMGVTGAAVATVIGNVLSSVILFRLLKGKKDYLSLSPKNIKLNYESAIHPMILGLPIASGTVLMSVSYMVLNNLLLNVGADAQGAFGISRSIMLLSTTTQLGICMGVQPAVSYNFGRGNIERVKEFIVKTTMACMIFGLVVALLCIGGRDILMKAFIDDASIAMYGRQILIGCFITAPIYSIYQSAVTFLQATDKAAASTVITLIRQGGVLIPAMIILNALFGFSGLIFCFAVVDIVAAIVGVIVLTNHIRVLCADPVMVL</sequence>
<feature type="transmembrane region" description="Helical" evidence="10">
    <location>
        <begin position="59"/>
        <end position="83"/>
    </location>
</feature>
<evidence type="ECO:0000256" key="6">
    <source>
        <dbReference type="ARBA" id="ARBA00022692"/>
    </source>
</evidence>
<name>A0A1M6DVQ9_PSEXY</name>
<feature type="transmembrane region" description="Helical" evidence="10">
    <location>
        <begin position="412"/>
        <end position="434"/>
    </location>
</feature>
<dbReference type="InterPro" id="IPR045070">
    <property type="entry name" value="MATE_MepA-like"/>
</dbReference>
<keyword evidence="4" id="KW-0813">Transport</keyword>
<dbReference type="PIRSF" id="PIRSF006603">
    <property type="entry name" value="DinF"/>
    <property type="match status" value="1"/>
</dbReference>
<dbReference type="InterPro" id="IPR051327">
    <property type="entry name" value="MATE_MepA_subfamily"/>
</dbReference>
<dbReference type="EMBL" id="FQYQ01000005">
    <property type="protein sequence ID" value="SHI77347.1"/>
    <property type="molecule type" value="Genomic_DNA"/>
</dbReference>
<dbReference type="Proteomes" id="UP000184185">
    <property type="component" value="Unassembled WGS sequence"/>
</dbReference>
<dbReference type="OrthoDB" id="9811110at2"/>
<keyword evidence="8 10" id="KW-0472">Membrane</keyword>
<dbReference type="GO" id="GO:0042910">
    <property type="term" value="F:xenobiotic transmembrane transporter activity"/>
    <property type="evidence" value="ECO:0007669"/>
    <property type="project" value="InterPro"/>
</dbReference>
<accession>A0A1M6DVQ9</accession>
<dbReference type="CDD" id="cd13143">
    <property type="entry name" value="MATE_MepA_like"/>
    <property type="match status" value="1"/>
</dbReference>
<dbReference type="PANTHER" id="PTHR43823">
    <property type="entry name" value="SPORULATION PROTEIN YKVU"/>
    <property type="match status" value="1"/>
</dbReference>
<feature type="transmembrane region" description="Helical" evidence="10">
    <location>
        <begin position="168"/>
        <end position="189"/>
    </location>
</feature>
<evidence type="ECO:0000256" key="10">
    <source>
        <dbReference type="SAM" id="Phobius"/>
    </source>
</evidence>
<keyword evidence="12" id="KW-1185">Reference proteome</keyword>